<evidence type="ECO:0000313" key="10">
    <source>
        <dbReference type="Proteomes" id="UP001165492"/>
    </source>
</evidence>
<dbReference type="Proteomes" id="UP001165492">
    <property type="component" value="Unassembled WGS sequence"/>
</dbReference>
<evidence type="ECO:0000313" key="8">
    <source>
        <dbReference type="EMBL" id="MCC5465153.1"/>
    </source>
</evidence>
<dbReference type="Pfam" id="PF09335">
    <property type="entry name" value="VTT_dom"/>
    <property type="match status" value="1"/>
</dbReference>
<evidence type="ECO:0000256" key="4">
    <source>
        <dbReference type="ARBA" id="ARBA00022989"/>
    </source>
</evidence>
<dbReference type="InterPro" id="IPR015414">
    <property type="entry name" value="TMEM64"/>
</dbReference>
<evidence type="ECO:0000256" key="6">
    <source>
        <dbReference type="RuleBase" id="RU366058"/>
    </source>
</evidence>
<comment type="subcellular location">
    <subcellularLocation>
        <location evidence="1 6">Cell membrane</location>
        <topology evidence="1 6">Multi-pass membrane protein</topology>
    </subcellularLocation>
</comment>
<keyword evidence="2 6" id="KW-1003">Cell membrane</keyword>
<reference evidence="9" key="1">
    <citation type="submission" date="2021-11" db="EMBL/GenBank/DDBJ databases">
        <title>Description of a new species Pelosinus isolated from the bottom sediments of Lake Baikal.</title>
        <authorList>
            <person name="Zakharyuk A."/>
        </authorList>
    </citation>
    <scope>NUCLEOTIDE SEQUENCE</scope>
    <source>
        <strain evidence="9">Bkl1</strain>
    </source>
</reference>
<dbReference type="EMBL" id="JAJHJB010000007">
    <property type="protein sequence ID" value="MCC5465232.1"/>
    <property type="molecule type" value="Genomic_DNA"/>
</dbReference>
<keyword evidence="10" id="KW-1185">Reference proteome</keyword>
<feature type="transmembrane region" description="Helical" evidence="6">
    <location>
        <begin position="195"/>
        <end position="215"/>
    </location>
</feature>
<evidence type="ECO:0000256" key="3">
    <source>
        <dbReference type="ARBA" id="ARBA00022692"/>
    </source>
</evidence>
<organism evidence="9 10">
    <name type="scientific">Pelosinus baikalensis</name>
    <dbReference type="NCBI Taxonomy" id="2892015"/>
    <lineage>
        <taxon>Bacteria</taxon>
        <taxon>Bacillati</taxon>
        <taxon>Bacillota</taxon>
        <taxon>Negativicutes</taxon>
        <taxon>Selenomonadales</taxon>
        <taxon>Sporomusaceae</taxon>
        <taxon>Pelosinus</taxon>
    </lineage>
</organism>
<evidence type="ECO:0000259" key="7">
    <source>
        <dbReference type="Pfam" id="PF09335"/>
    </source>
</evidence>
<accession>A0ABS8HPX0</accession>
<dbReference type="PANTHER" id="PTHR12677:SF59">
    <property type="entry name" value="GOLGI APPARATUS MEMBRANE PROTEIN TVP38-RELATED"/>
    <property type="match status" value="1"/>
</dbReference>
<dbReference type="PANTHER" id="PTHR12677">
    <property type="entry name" value="GOLGI APPARATUS MEMBRANE PROTEIN TVP38-RELATED"/>
    <property type="match status" value="1"/>
</dbReference>
<feature type="transmembrane region" description="Helical" evidence="6">
    <location>
        <begin position="165"/>
        <end position="183"/>
    </location>
</feature>
<keyword evidence="5 6" id="KW-0472">Membrane</keyword>
<comment type="caution">
    <text evidence="9">The sequence shown here is derived from an EMBL/GenBank/DDBJ whole genome shotgun (WGS) entry which is preliminary data.</text>
</comment>
<dbReference type="EMBL" id="JAJHJB010000007">
    <property type="protein sequence ID" value="MCC5465153.1"/>
    <property type="molecule type" value="Genomic_DNA"/>
</dbReference>
<evidence type="ECO:0000256" key="1">
    <source>
        <dbReference type="ARBA" id="ARBA00004651"/>
    </source>
</evidence>
<sequence length="221" mass="24769">MMMLCEKKSAIKAGFLLVLVFLGLLFVHVVGVSRLTPESIRNVVVSFGWWGPVMYVFMYSIRPLLLFPAIVLTLAGGLAFGPWWGTFYVVVGGVIGACLCFVIARLLGRKKMQKYLSKFSHLQLFESKMAANGFRTMLFMRIVPIFPYDPVSYLAGLSKIRFRDYVSATTLGMIPGAFAYNVLGYSLLDIFSSTFLFGIALVALVFFTPLAYHLLNKNRRV</sequence>
<dbReference type="InterPro" id="IPR032816">
    <property type="entry name" value="VTT_dom"/>
</dbReference>
<evidence type="ECO:0000256" key="2">
    <source>
        <dbReference type="ARBA" id="ARBA00022475"/>
    </source>
</evidence>
<feature type="domain" description="VTT" evidence="7">
    <location>
        <begin position="67"/>
        <end position="185"/>
    </location>
</feature>
<evidence type="ECO:0000256" key="5">
    <source>
        <dbReference type="ARBA" id="ARBA00023136"/>
    </source>
</evidence>
<feature type="transmembrane region" description="Helical" evidence="6">
    <location>
        <begin position="39"/>
        <end position="57"/>
    </location>
</feature>
<dbReference type="RefSeq" id="WP_229534503.1">
    <property type="nucleotide sequence ID" value="NZ_JAJHJB010000007.1"/>
</dbReference>
<keyword evidence="3 6" id="KW-0812">Transmembrane</keyword>
<proteinExistence type="inferred from homology"/>
<name>A0ABS8HPX0_9FIRM</name>
<keyword evidence="4 6" id="KW-1133">Transmembrane helix</keyword>
<comment type="similarity">
    <text evidence="6">Belongs to the TVP38/TMEM64 family.</text>
</comment>
<feature type="transmembrane region" description="Helical" evidence="6">
    <location>
        <begin position="87"/>
        <end position="108"/>
    </location>
</feature>
<gene>
    <name evidence="8" type="ORF">LMF89_07235</name>
    <name evidence="9" type="ORF">LMF89_07630</name>
</gene>
<protein>
    <recommendedName>
        <fullName evidence="6">TVP38/TMEM64 family membrane protein</fullName>
    </recommendedName>
</protein>
<evidence type="ECO:0000313" key="9">
    <source>
        <dbReference type="EMBL" id="MCC5465232.1"/>
    </source>
</evidence>
<feature type="transmembrane region" description="Helical" evidence="6">
    <location>
        <begin position="64"/>
        <end position="81"/>
    </location>
</feature>